<comment type="caution">
    <text evidence="1">The sequence shown here is derived from an EMBL/GenBank/DDBJ whole genome shotgun (WGS) entry which is preliminary data.</text>
</comment>
<name>A0A8J8P573_HALGN</name>
<keyword evidence="2" id="KW-1185">Reference proteome</keyword>
<dbReference type="Proteomes" id="UP000785679">
    <property type="component" value="Unassembled WGS sequence"/>
</dbReference>
<dbReference type="AlphaFoldDB" id="A0A8J8P573"/>
<sequence length="92" mass="11055">MLKNQKKVGGIFITNIVPKFQRYQSETELVHICTFLQFQEEHFHELIALYEFFILKVNVYSAGMIMHKSIIFLCQSNEIIKVWLFEVYYKLC</sequence>
<accession>A0A8J8P573</accession>
<dbReference type="EMBL" id="RRYP01001316">
    <property type="protein sequence ID" value="TNV86094.1"/>
    <property type="molecule type" value="Genomic_DNA"/>
</dbReference>
<gene>
    <name evidence="1" type="ORF">FGO68_gene12956</name>
</gene>
<evidence type="ECO:0000313" key="1">
    <source>
        <dbReference type="EMBL" id="TNV86094.1"/>
    </source>
</evidence>
<reference evidence="1" key="1">
    <citation type="submission" date="2019-06" db="EMBL/GenBank/DDBJ databases">
        <authorList>
            <person name="Zheng W."/>
        </authorList>
    </citation>
    <scope>NUCLEOTIDE SEQUENCE</scope>
    <source>
        <strain evidence="1">QDHG01</strain>
    </source>
</reference>
<evidence type="ECO:0000313" key="2">
    <source>
        <dbReference type="Proteomes" id="UP000785679"/>
    </source>
</evidence>
<proteinExistence type="predicted"/>
<protein>
    <submittedName>
        <fullName evidence="1">Uncharacterized protein</fullName>
    </submittedName>
</protein>
<organism evidence="1 2">
    <name type="scientific">Halteria grandinella</name>
    <dbReference type="NCBI Taxonomy" id="5974"/>
    <lineage>
        <taxon>Eukaryota</taxon>
        <taxon>Sar</taxon>
        <taxon>Alveolata</taxon>
        <taxon>Ciliophora</taxon>
        <taxon>Intramacronucleata</taxon>
        <taxon>Spirotrichea</taxon>
        <taxon>Stichotrichia</taxon>
        <taxon>Sporadotrichida</taxon>
        <taxon>Halteriidae</taxon>
        <taxon>Halteria</taxon>
    </lineage>
</organism>